<dbReference type="Proteomes" id="UP000588051">
    <property type="component" value="Unassembled WGS sequence"/>
</dbReference>
<proteinExistence type="predicted"/>
<evidence type="ECO:0000313" key="3">
    <source>
        <dbReference type="EMBL" id="NVO78971.1"/>
    </source>
</evidence>
<dbReference type="AlphaFoldDB" id="A0A850QHA9"/>
<dbReference type="RefSeq" id="WP_176804506.1">
    <property type="nucleotide sequence ID" value="NZ_JABXYJ010000008.1"/>
</dbReference>
<dbReference type="InterPro" id="IPR014044">
    <property type="entry name" value="CAP_dom"/>
</dbReference>
<dbReference type="Gene3D" id="3.40.33.10">
    <property type="entry name" value="CAP"/>
    <property type="match status" value="1"/>
</dbReference>
<gene>
    <name evidence="3" type="ORF">HV832_14165</name>
</gene>
<name>A0A850QHA9_9BURK</name>
<protein>
    <submittedName>
        <fullName evidence="3">CAP domain-containing protein</fullName>
    </submittedName>
</protein>
<keyword evidence="1" id="KW-0732">Signal</keyword>
<dbReference type="EMBL" id="JABXYJ010000008">
    <property type="protein sequence ID" value="NVO78971.1"/>
    <property type="molecule type" value="Genomic_DNA"/>
</dbReference>
<accession>A0A850QHA9</accession>
<dbReference type="InterPro" id="IPR035940">
    <property type="entry name" value="CAP_sf"/>
</dbReference>
<evidence type="ECO:0000259" key="2">
    <source>
        <dbReference type="Pfam" id="PF00188"/>
    </source>
</evidence>
<feature type="chain" id="PRO_5032761403" evidence="1">
    <location>
        <begin position="25"/>
        <end position="361"/>
    </location>
</feature>
<sequence>MKTTKAFSLKAAYLSMAVATLALSACGGGGSGSATGSGSGNNGGNGGSGGSGGTGVTCTAPQVLVNGVCTTPAPSVTPANLQTSVPAPTYAASSDELAAFNEINAIRKLIGLGLLAQNALLDKSANNHMKYGVANPTSNPHFEDPLKAGFTGVSPTDRAAFVGYTGNAGEVLSFGNGLDAVKGLVNTIYHRDNLLNQTTEHVGISFIPTDIAPVVDIELGIIKGQRNASDFLTTYPFDGQKNLPLQMAPEWPSPFGLVNTEYATKTSSPVAFYSASGTSLAVSSFTVSQGANLLTGRVLTSANDTNGLIAKNAASWLGSAPFQPNTVYTASFTGTVNGVAVSKTWTFTTGTSAQLGGGSAQ</sequence>
<dbReference type="CDD" id="cd05379">
    <property type="entry name" value="CAP_bacterial"/>
    <property type="match status" value="1"/>
</dbReference>
<feature type="domain" description="SCP" evidence="2">
    <location>
        <begin position="101"/>
        <end position="207"/>
    </location>
</feature>
<evidence type="ECO:0000313" key="4">
    <source>
        <dbReference type="Proteomes" id="UP000588051"/>
    </source>
</evidence>
<reference evidence="3 4" key="1">
    <citation type="submission" date="2020-06" db="EMBL/GenBank/DDBJ databases">
        <authorList>
            <person name="Qiu C."/>
            <person name="Liu Z."/>
        </authorList>
    </citation>
    <scope>NUCLEOTIDE SEQUENCE [LARGE SCALE GENOMIC DNA]</scope>
    <source>
        <strain evidence="3 4">EM 1</strain>
    </source>
</reference>
<evidence type="ECO:0000256" key="1">
    <source>
        <dbReference type="SAM" id="SignalP"/>
    </source>
</evidence>
<dbReference type="PROSITE" id="PS51257">
    <property type="entry name" value="PROKAR_LIPOPROTEIN"/>
    <property type="match status" value="1"/>
</dbReference>
<comment type="caution">
    <text evidence="3">The sequence shown here is derived from an EMBL/GenBank/DDBJ whole genome shotgun (WGS) entry which is preliminary data.</text>
</comment>
<organism evidence="3 4">
    <name type="scientific">Undibacterium oligocarboniphilum</name>
    <dbReference type="NCBI Taxonomy" id="666702"/>
    <lineage>
        <taxon>Bacteria</taxon>
        <taxon>Pseudomonadati</taxon>
        <taxon>Pseudomonadota</taxon>
        <taxon>Betaproteobacteria</taxon>
        <taxon>Burkholderiales</taxon>
        <taxon>Oxalobacteraceae</taxon>
        <taxon>Undibacterium</taxon>
    </lineage>
</organism>
<keyword evidence="4" id="KW-1185">Reference proteome</keyword>
<feature type="signal peptide" evidence="1">
    <location>
        <begin position="1"/>
        <end position="24"/>
    </location>
</feature>
<dbReference type="SUPFAM" id="SSF55797">
    <property type="entry name" value="PR-1-like"/>
    <property type="match status" value="1"/>
</dbReference>
<dbReference type="Pfam" id="PF00188">
    <property type="entry name" value="CAP"/>
    <property type="match status" value="1"/>
</dbReference>